<keyword evidence="2" id="KW-1185">Reference proteome</keyword>
<dbReference type="RefSeq" id="WP_329958395.1">
    <property type="nucleotide sequence ID" value="NZ_JAJISD010000014.1"/>
</dbReference>
<dbReference type="EMBL" id="JAJISD010000014">
    <property type="protein sequence ID" value="MCC8432439.1"/>
    <property type="molecule type" value="Genomic_DNA"/>
</dbReference>
<protein>
    <submittedName>
        <fullName evidence="1">DCL family protein</fullName>
    </submittedName>
</protein>
<dbReference type="PANTHER" id="PTHR33415">
    <property type="entry name" value="PROTEIN EMBRYO DEFECTIVE 514"/>
    <property type="match status" value="1"/>
</dbReference>
<accession>A0ABS8L287</accession>
<comment type="caution">
    <text evidence="1">The sequence shown here is derived from an EMBL/GenBank/DDBJ whole genome shotgun (WGS) entry which is preliminary data.</text>
</comment>
<dbReference type="InterPro" id="IPR044673">
    <property type="entry name" value="DCL-like"/>
</dbReference>
<dbReference type="Pfam" id="PF11523">
    <property type="entry name" value="DUF3223"/>
    <property type="match status" value="1"/>
</dbReference>
<evidence type="ECO:0000313" key="1">
    <source>
        <dbReference type="EMBL" id="MCC8432439.1"/>
    </source>
</evidence>
<organism evidence="1 2">
    <name type="scientific">Reyranella aquatilis</name>
    <dbReference type="NCBI Taxonomy" id="2035356"/>
    <lineage>
        <taxon>Bacteria</taxon>
        <taxon>Pseudomonadati</taxon>
        <taxon>Pseudomonadota</taxon>
        <taxon>Alphaproteobacteria</taxon>
        <taxon>Hyphomicrobiales</taxon>
        <taxon>Reyranellaceae</taxon>
        <taxon>Reyranella</taxon>
    </lineage>
</organism>
<evidence type="ECO:0000313" key="2">
    <source>
        <dbReference type="Proteomes" id="UP001198862"/>
    </source>
</evidence>
<dbReference type="Proteomes" id="UP001198862">
    <property type="component" value="Unassembled WGS sequence"/>
</dbReference>
<sequence>MRRGHPVDLGPLSFSKKGDAAKHLREMLGRYDVGDGVSSDDAVVLEAALRRHPEASAKIGVGIKNFSVRGADFGTKCFWVNRTDGSTEDFSINACIYEKVRGRSR</sequence>
<dbReference type="Gene3D" id="3.10.450.40">
    <property type="match status" value="1"/>
</dbReference>
<name>A0ABS8L287_9HYPH</name>
<dbReference type="PANTHER" id="PTHR33415:SF12">
    <property type="entry name" value="PROTEIN EMBRYO DEFECTIVE 514"/>
    <property type="match status" value="1"/>
</dbReference>
<proteinExistence type="predicted"/>
<gene>
    <name evidence="1" type="ORF">LJ725_25975</name>
</gene>
<reference evidence="1 2" key="1">
    <citation type="submission" date="2021-11" db="EMBL/GenBank/DDBJ databases">
        <authorList>
            <person name="Lee D.-H."/>
            <person name="Kim S.-B."/>
        </authorList>
    </citation>
    <scope>NUCLEOTIDE SEQUENCE [LARGE SCALE GENOMIC DNA]</scope>
    <source>
        <strain evidence="1 2">KCTC 52223</strain>
    </source>
</reference>